<reference evidence="2 3" key="1">
    <citation type="submission" date="2015-03" db="EMBL/GenBank/DDBJ databases">
        <title>Draft genome of the nematode, Opisthorchis viverrini.</title>
        <authorList>
            <person name="Mitreva M."/>
        </authorList>
    </citation>
    <scope>NUCLEOTIDE SEQUENCE [LARGE SCALE GENOMIC DNA]</scope>
    <source>
        <strain evidence="2">Khon Kaen</strain>
    </source>
</reference>
<feature type="domain" description="Protein kinase" evidence="1">
    <location>
        <begin position="59"/>
        <end position="168"/>
    </location>
</feature>
<evidence type="ECO:0000313" key="3">
    <source>
        <dbReference type="Proteomes" id="UP000243686"/>
    </source>
</evidence>
<dbReference type="InterPro" id="IPR000719">
    <property type="entry name" value="Prot_kinase_dom"/>
</dbReference>
<dbReference type="Gene3D" id="3.30.200.20">
    <property type="entry name" value="Phosphorylase Kinase, domain 1"/>
    <property type="match status" value="1"/>
</dbReference>
<proteinExistence type="predicted"/>
<dbReference type="EMBL" id="KV894589">
    <property type="protein sequence ID" value="OON18056.1"/>
    <property type="molecule type" value="Genomic_DNA"/>
</dbReference>
<evidence type="ECO:0000313" key="2">
    <source>
        <dbReference type="EMBL" id="OON18056.1"/>
    </source>
</evidence>
<feature type="non-terminal residue" evidence="2">
    <location>
        <position position="168"/>
    </location>
</feature>
<dbReference type="SUPFAM" id="SSF56112">
    <property type="entry name" value="Protein kinase-like (PK-like)"/>
    <property type="match status" value="1"/>
</dbReference>
<keyword evidence="3" id="KW-1185">Reference proteome</keyword>
<organism evidence="2 3">
    <name type="scientific">Opisthorchis viverrini</name>
    <name type="common">Southeast Asian liver fluke</name>
    <dbReference type="NCBI Taxonomy" id="6198"/>
    <lineage>
        <taxon>Eukaryota</taxon>
        <taxon>Metazoa</taxon>
        <taxon>Spiralia</taxon>
        <taxon>Lophotrochozoa</taxon>
        <taxon>Platyhelminthes</taxon>
        <taxon>Trematoda</taxon>
        <taxon>Digenea</taxon>
        <taxon>Opisthorchiida</taxon>
        <taxon>Opisthorchiata</taxon>
        <taxon>Opisthorchiidae</taxon>
        <taxon>Opisthorchis</taxon>
    </lineage>
</organism>
<evidence type="ECO:0000259" key="1">
    <source>
        <dbReference type="PROSITE" id="PS50011"/>
    </source>
</evidence>
<sequence>MLYGTTSAFIMPRLKTALALLYTNLIEMDVLVEGVKLSNVHVHNIDTSEYQQLINSAVSASVVLFGTGRFGLIYRTDWRDRTVAIKTFVGPSSDVGRQRNELLFHAIANHPNIVRILAAGPDFPKRCQFYMMEYATGSSLNEGQKLCVLFFFRSVSRYSVFQILPVRT</sequence>
<gene>
    <name evidence="2" type="ORF">X801_06095</name>
</gene>
<dbReference type="InterPro" id="IPR011009">
    <property type="entry name" value="Kinase-like_dom_sf"/>
</dbReference>
<dbReference type="Proteomes" id="UP000243686">
    <property type="component" value="Unassembled WGS sequence"/>
</dbReference>
<dbReference type="GO" id="GO:0004672">
    <property type="term" value="F:protein kinase activity"/>
    <property type="evidence" value="ECO:0007669"/>
    <property type="project" value="InterPro"/>
</dbReference>
<name>A0A1S8WUC7_OPIVI</name>
<dbReference type="GO" id="GO:0005524">
    <property type="term" value="F:ATP binding"/>
    <property type="evidence" value="ECO:0007669"/>
    <property type="project" value="InterPro"/>
</dbReference>
<accession>A0A1S8WUC7</accession>
<protein>
    <recommendedName>
        <fullName evidence="1">Protein kinase domain-containing protein</fullName>
    </recommendedName>
</protein>
<dbReference type="PROSITE" id="PS50011">
    <property type="entry name" value="PROTEIN_KINASE_DOM"/>
    <property type="match status" value="1"/>
</dbReference>
<dbReference type="AlphaFoldDB" id="A0A1S8WUC7"/>